<dbReference type="Proteomes" id="UP001057998">
    <property type="component" value="Chromosome 1"/>
</dbReference>
<accession>A0ABY5GGC9</accession>
<protein>
    <submittedName>
        <fullName evidence="2">Inovirus Gp2 family protein</fullName>
    </submittedName>
</protein>
<evidence type="ECO:0000259" key="1">
    <source>
        <dbReference type="Pfam" id="PF11726"/>
    </source>
</evidence>
<evidence type="ECO:0000313" key="3">
    <source>
        <dbReference type="Proteomes" id="UP001057998"/>
    </source>
</evidence>
<name>A0ABY5GGC9_9GAMM</name>
<reference evidence="2" key="1">
    <citation type="submission" date="2022-07" db="EMBL/GenBank/DDBJ databases">
        <title>Genome sequencing of Photobacterium atrarenae GJH2-4.</title>
        <authorList>
            <person name="Park S.-J."/>
        </authorList>
    </citation>
    <scope>NUCLEOTIDE SEQUENCE</scope>
    <source>
        <strain evidence="2">GJH2-4</strain>
    </source>
</reference>
<organism evidence="2 3">
    <name type="scientific">Photobacterium atrarenae</name>
    <dbReference type="NCBI Taxonomy" id="865757"/>
    <lineage>
        <taxon>Bacteria</taxon>
        <taxon>Pseudomonadati</taxon>
        <taxon>Pseudomonadota</taxon>
        <taxon>Gammaproteobacteria</taxon>
        <taxon>Vibrionales</taxon>
        <taxon>Vibrionaceae</taxon>
        <taxon>Photobacterium</taxon>
    </lineage>
</organism>
<feature type="domain" description="YagK/YfjJ C-terminal" evidence="1">
    <location>
        <begin position="49"/>
        <end position="190"/>
    </location>
</feature>
<keyword evidence="3" id="KW-1185">Reference proteome</keyword>
<evidence type="ECO:0000313" key="2">
    <source>
        <dbReference type="EMBL" id="UTV27881.1"/>
    </source>
</evidence>
<sequence length="198" mass="23239">MCQIALHPSKPYLAFFPYQEGHHLIFYKKGGIIKEILNKAFGQLDAMLSHYTKVTVILLQLHQANPTQGSKPLTTMLARLKAKLQKHYGSQVGYFWVREQNKAESQHYHMAIMLNGHKCQRSKLVDIATQTYWENMHPDNFSFRVRNRIYRIRPDDNGSELRATRMRLSYMAKKEGKSQFMSYTHSFGCSRLRKKVRN</sequence>
<dbReference type="RefSeq" id="WP_255389137.1">
    <property type="nucleotide sequence ID" value="NZ_CP101508.1"/>
</dbReference>
<dbReference type="Pfam" id="PF11726">
    <property type="entry name" value="YagK_YfjJ_C"/>
    <property type="match status" value="1"/>
</dbReference>
<proteinExistence type="predicted"/>
<dbReference type="InterPro" id="IPR057271">
    <property type="entry name" value="YagK_YfjJ_C"/>
</dbReference>
<gene>
    <name evidence="2" type="ORF">NNL38_00715</name>
</gene>
<dbReference type="EMBL" id="CP101508">
    <property type="protein sequence ID" value="UTV27881.1"/>
    <property type="molecule type" value="Genomic_DNA"/>
</dbReference>